<evidence type="ECO:0000256" key="3">
    <source>
        <dbReference type="ARBA" id="ARBA00011738"/>
    </source>
</evidence>
<dbReference type="PANTHER" id="PTHR10663:SF375">
    <property type="entry name" value="LD29171P"/>
    <property type="match status" value="1"/>
</dbReference>
<dbReference type="PROSITE" id="PS50190">
    <property type="entry name" value="SEC7"/>
    <property type="match status" value="1"/>
</dbReference>
<dbReference type="Gramene" id="OE9A073052T1">
    <property type="protein sequence ID" value="OE9A073052C1"/>
    <property type="gene ID" value="OE9A073052"/>
</dbReference>
<dbReference type="PANTHER" id="PTHR10663">
    <property type="entry name" value="GUANYL-NUCLEOTIDE EXCHANGE FACTOR"/>
    <property type="match status" value="1"/>
</dbReference>
<evidence type="ECO:0000256" key="7">
    <source>
        <dbReference type="ARBA" id="ARBA00023136"/>
    </source>
</evidence>
<evidence type="ECO:0000256" key="2">
    <source>
        <dbReference type="ARBA" id="ARBA00004514"/>
    </source>
</evidence>
<dbReference type="EMBL" id="CACTIH010005426">
    <property type="protein sequence ID" value="CAA2991499.1"/>
    <property type="molecule type" value="Genomic_DNA"/>
</dbReference>
<evidence type="ECO:0000256" key="6">
    <source>
        <dbReference type="ARBA" id="ARBA00022658"/>
    </source>
</evidence>
<evidence type="ECO:0000313" key="10">
    <source>
        <dbReference type="EMBL" id="CAA2991499.1"/>
    </source>
</evidence>
<gene>
    <name evidence="10" type="ORF">OLEA9_A073052</name>
</gene>
<evidence type="ECO:0000256" key="5">
    <source>
        <dbReference type="ARBA" id="ARBA00022490"/>
    </source>
</evidence>
<protein>
    <submittedName>
        <fullName evidence="10">Brefeldin A-inhibited guanine nucleotide-exchange 2</fullName>
    </submittedName>
</protein>
<dbReference type="GO" id="GO:0005085">
    <property type="term" value="F:guanyl-nucleotide exchange factor activity"/>
    <property type="evidence" value="ECO:0007669"/>
    <property type="project" value="UniProtKB-KW"/>
</dbReference>
<evidence type="ECO:0000256" key="1">
    <source>
        <dbReference type="ARBA" id="ARBA00004287"/>
    </source>
</evidence>
<dbReference type="FunFam" id="1.10.220.20:FF:000002">
    <property type="entry name" value="Brefeldin A-inhibited guanine nucleotide-exchange protein 1"/>
    <property type="match status" value="1"/>
</dbReference>
<keyword evidence="7" id="KW-0472">Membrane</keyword>
<dbReference type="GO" id="GO:0005829">
    <property type="term" value="C:cytosol"/>
    <property type="evidence" value="ECO:0007669"/>
    <property type="project" value="UniProtKB-SubCell"/>
</dbReference>
<dbReference type="CDD" id="cd00171">
    <property type="entry name" value="Sec7"/>
    <property type="match status" value="1"/>
</dbReference>
<dbReference type="FunFam" id="1.10.1000.11:FF:000005">
    <property type="entry name" value="Brefeldin A-inhibited guanine nucleotide-exchange 1"/>
    <property type="match status" value="1"/>
</dbReference>
<feature type="compositionally biased region" description="Polar residues" evidence="8">
    <location>
        <begin position="82"/>
        <end position="95"/>
    </location>
</feature>
<dbReference type="InterPro" id="IPR000904">
    <property type="entry name" value="Sec7_dom"/>
</dbReference>
<keyword evidence="4" id="KW-0813">Transport</keyword>
<feature type="domain" description="SEC7" evidence="9">
    <location>
        <begin position="98"/>
        <end position="285"/>
    </location>
</feature>
<evidence type="ECO:0000256" key="4">
    <source>
        <dbReference type="ARBA" id="ARBA00022448"/>
    </source>
</evidence>
<dbReference type="GO" id="GO:0016020">
    <property type="term" value="C:membrane"/>
    <property type="evidence" value="ECO:0007669"/>
    <property type="project" value="UniProtKB-SubCell"/>
</dbReference>
<dbReference type="OrthoDB" id="1716413at2759"/>
<keyword evidence="5" id="KW-0963">Cytoplasm</keyword>
<dbReference type="SMART" id="SM00222">
    <property type="entry name" value="Sec7"/>
    <property type="match status" value="1"/>
</dbReference>
<dbReference type="InterPro" id="IPR023394">
    <property type="entry name" value="Sec7_C_sf"/>
</dbReference>
<evidence type="ECO:0000256" key="8">
    <source>
        <dbReference type="SAM" id="MobiDB-lite"/>
    </source>
</evidence>
<keyword evidence="6" id="KW-0344">Guanine-nucleotide releasing factor</keyword>
<dbReference type="Gene3D" id="1.10.1000.11">
    <property type="entry name" value="Arf Nucleotide-binding Site Opener,domain 2"/>
    <property type="match status" value="1"/>
</dbReference>
<dbReference type="SUPFAM" id="SSF48425">
    <property type="entry name" value="Sec7 domain"/>
    <property type="match status" value="1"/>
</dbReference>
<accession>A0A8S0SEX3</accession>
<organism evidence="10 11">
    <name type="scientific">Olea europaea subsp. europaea</name>
    <dbReference type="NCBI Taxonomy" id="158383"/>
    <lineage>
        <taxon>Eukaryota</taxon>
        <taxon>Viridiplantae</taxon>
        <taxon>Streptophyta</taxon>
        <taxon>Embryophyta</taxon>
        <taxon>Tracheophyta</taxon>
        <taxon>Spermatophyta</taxon>
        <taxon>Magnoliopsida</taxon>
        <taxon>eudicotyledons</taxon>
        <taxon>Gunneridae</taxon>
        <taxon>Pentapetalae</taxon>
        <taxon>asterids</taxon>
        <taxon>lamiids</taxon>
        <taxon>Lamiales</taxon>
        <taxon>Oleaceae</taxon>
        <taxon>Oleeae</taxon>
        <taxon>Olea</taxon>
    </lineage>
</organism>
<evidence type="ECO:0000259" key="9">
    <source>
        <dbReference type="PROSITE" id="PS50190"/>
    </source>
</evidence>
<dbReference type="GO" id="GO:0032012">
    <property type="term" value="P:regulation of ARF protein signal transduction"/>
    <property type="evidence" value="ECO:0007669"/>
    <property type="project" value="InterPro"/>
</dbReference>
<comment type="subunit">
    <text evidence="3">Homodimer.</text>
</comment>
<comment type="caution">
    <text evidence="10">The sequence shown here is derived from an EMBL/GenBank/DDBJ whole genome shotgun (WGS) entry which is preliminary data.</text>
</comment>
<feature type="compositionally biased region" description="Basic and acidic residues" evidence="8">
    <location>
        <begin position="50"/>
        <end position="64"/>
    </location>
</feature>
<comment type="subcellular location">
    <subcellularLocation>
        <location evidence="2">Cytoplasm</location>
        <location evidence="2">Cytosol</location>
    </subcellularLocation>
    <subcellularLocation>
        <location evidence="1">Membrane</location>
        <topology evidence="1">Peripheral membrane protein</topology>
        <orientation evidence="1">Cytoplasmic side</orientation>
    </subcellularLocation>
</comment>
<keyword evidence="11" id="KW-1185">Reference proteome</keyword>
<name>A0A8S0SEX3_OLEEU</name>
<dbReference type="InterPro" id="IPR035999">
    <property type="entry name" value="Sec7_dom_sf"/>
</dbReference>
<evidence type="ECO:0000313" key="11">
    <source>
        <dbReference type="Proteomes" id="UP000594638"/>
    </source>
</evidence>
<dbReference type="Proteomes" id="UP000594638">
    <property type="component" value="Unassembled WGS sequence"/>
</dbReference>
<proteinExistence type="predicted"/>
<sequence length="348" mass="39315">MVNGLLKTAQGVPPGVATSLQLPQDATMKLESMKCLVATLKSMGDWMDKQLRIPDPHSTKKYKDAGNNTEPGSIPGDEPTEASDTQSEASSEVSDVSTIGQRCAYKLELQEGISLFNRKPKKGIEFLINANKVGESPEEIAAFLKNASGLNKTLIGDYLGEREDLSLGVMHAYVDSFEFHEMEFDEAIRVFLQGFRLPGEAQKIDRIMEKFAERYCKCNPKVFASANTAYVLAFAVILLNTDAHNPMVKNKMSAEEFIRNNREIDDGKDLPEEYLRSLFERISRNEIKMKEDDFTIQQKQSMNSNRILGLDSILNIVIRKRGEENVETSDDLMRHMQEQFKEKARKTE</sequence>
<dbReference type="Pfam" id="PF01369">
    <property type="entry name" value="Sec7"/>
    <property type="match status" value="1"/>
</dbReference>
<dbReference type="Gene3D" id="1.10.220.20">
    <property type="match status" value="1"/>
</dbReference>
<reference evidence="10 11" key="1">
    <citation type="submission" date="2019-12" db="EMBL/GenBank/DDBJ databases">
        <authorList>
            <person name="Alioto T."/>
            <person name="Alioto T."/>
            <person name="Gomez Garrido J."/>
        </authorList>
    </citation>
    <scope>NUCLEOTIDE SEQUENCE [LARGE SCALE GENOMIC DNA]</scope>
</reference>
<dbReference type="GO" id="GO:0005802">
    <property type="term" value="C:trans-Golgi network"/>
    <property type="evidence" value="ECO:0007669"/>
    <property type="project" value="TreeGrafter"/>
</dbReference>
<dbReference type="AlphaFoldDB" id="A0A8S0SEX3"/>
<feature type="region of interest" description="Disordered" evidence="8">
    <location>
        <begin position="50"/>
        <end position="95"/>
    </location>
</feature>